<keyword evidence="1" id="KW-0614">Plasmid</keyword>
<keyword evidence="2" id="KW-1185">Reference proteome</keyword>
<organism evidence="1 2">
    <name type="scientific">Pseudorhodobacter turbinis</name>
    <dbReference type="NCBI Taxonomy" id="2500533"/>
    <lineage>
        <taxon>Bacteria</taxon>
        <taxon>Pseudomonadati</taxon>
        <taxon>Pseudomonadota</taxon>
        <taxon>Alphaproteobacteria</taxon>
        <taxon>Rhodobacterales</taxon>
        <taxon>Paracoccaceae</taxon>
        <taxon>Pseudorhodobacter</taxon>
    </lineage>
</organism>
<evidence type="ECO:0000313" key="2">
    <source>
        <dbReference type="Proteomes" id="UP000298631"/>
    </source>
</evidence>
<gene>
    <name evidence="1" type="ORF">EOK75_16090</name>
</gene>
<sequence>MRTADVGFSAFPLDHERLKCLAQCDSPLVAAVQKGGVYDSAEHLPLSVFTEVRLATVSNSFRIRNQIGRALQGQDVRPTAEILTTLL</sequence>
<geneLocation type="plasmid" evidence="1 2">
    <name>unnamed1</name>
</geneLocation>
<evidence type="ECO:0000313" key="1">
    <source>
        <dbReference type="EMBL" id="QCO57269.1"/>
    </source>
</evidence>
<reference evidence="1 2" key="1">
    <citation type="submission" date="2019-05" db="EMBL/GenBank/DDBJ databases">
        <title>Pseudorhodobacter turbinis sp. nov., isolated from the gut of the Korean turban shell.</title>
        <authorList>
            <person name="Jeong Y.-S."/>
            <person name="Kang W.-R."/>
            <person name="Bae J.-W."/>
        </authorList>
    </citation>
    <scope>NUCLEOTIDE SEQUENCE [LARGE SCALE GENOMIC DNA]</scope>
    <source>
        <strain evidence="1 2">S12M18</strain>
        <plasmid evidence="1 2">unnamed1</plasmid>
    </source>
</reference>
<dbReference type="OrthoDB" id="7260751at2"/>
<dbReference type="EMBL" id="CP039965">
    <property type="protein sequence ID" value="QCO57269.1"/>
    <property type="molecule type" value="Genomic_DNA"/>
</dbReference>
<proteinExistence type="predicted"/>
<dbReference type="KEGG" id="pseb:EOK75_16090"/>
<accession>A0A4P8EJV9</accession>
<dbReference type="AlphaFoldDB" id="A0A4P8EJV9"/>
<dbReference type="Proteomes" id="UP000298631">
    <property type="component" value="Plasmid unnamed1"/>
</dbReference>
<protein>
    <submittedName>
        <fullName evidence="1">Uncharacterized protein</fullName>
    </submittedName>
</protein>
<dbReference type="Gene3D" id="3.40.190.290">
    <property type="match status" value="1"/>
</dbReference>
<name>A0A4P8EJV9_9RHOB</name>